<dbReference type="GO" id="GO:0061603">
    <property type="term" value="F:molybdenum cofactor guanylyltransferase activity"/>
    <property type="evidence" value="ECO:0007669"/>
    <property type="project" value="UniProtKB-EC"/>
</dbReference>
<evidence type="ECO:0000256" key="5">
    <source>
        <dbReference type="ARBA" id="ARBA00022842"/>
    </source>
</evidence>
<protein>
    <recommendedName>
        <fullName evidence="8">Probable molybdenum cofactor guanylyltransferase</fullName>
        <shortName evidence="8">MoCo guanylyltransferase</shortName>
        <ecNumber evidence="8">2.7.7.77</ecNumber>
    </recommendedName>
    <alternativeName>
        <fullName evidence="8">GTP:molybdopterin guanylyltransferase</fullName>
    </alternativeName>
    <alternativeName>
        <fullName evidence="8">Mo-MPT guanylyltransferase</fullName>
    </alternativeName>
    <alternativeName>
        <fullName evidence="8">Molybdopterin guanylyltransferase</fullName>
    </alternativeName>
    <alternativeName>
        <fullName evidence="8">Molybdopterin-guanine dinucleotide synthase</fullName>
        <shortName evidence="8">MGD synthase</shortName>
    </alternativeName>
</protein>
<feature type="binding site" evidence="8">
    <location>
        <position position="92"/>
    </location>
    <ligand>
        <name>Mg(2+)</name>
        <dbReference type="ChEBI" id="CHEBI:18420"/>
    </ligand>
</feature>
<evidence type="ECO:0000256" key="8">
    <source>
        <dbReference type="HAMAP-Rule" id="MF_00316"/>
    </source>
</evidence>
<keyword evidence="1 8" id="KW-0963">Cytoplasm</keyword>
<dbReference type="InterPro" id="IPR025877">
    <property type="entry name" value="MobA-like_NTP_Trfase"/>
</dbReference>
<keyword evidence="4 8" id="KW-0547">Nucleotide-binding</keyword>
<comment type="caution">
    <text evidence="8">Lacks conserved residue(s) required for the propagation of feature annotation.</text>
</comment>
<dbReference type="Gene3D" id="3.90.550.10">
    <property type="entry name" value="Spore Coat Polysaccharide Biosynthesis Protein SpsA, Chain A"/>
    <property type="match status" value="1"/>
</dbReference>
<feature type="binding site" evidence="8">
    <location>
        <position position="18"/>
    </location>
    <ligand>
        <name>GTP</name>
        <dbReference type="ChEBI" id="CHEBI:37565"/>
    </ligand>
</feature>
<accession>A0A127B9N1</accession>
<comment type="cofactor">
    <cofactor evidence="8">
        <name>Mg(2+)</name>
        <dbReference type="ChEBI" id="CHEBI:18420"/>
    </cofactor>
</comment>
<comment type="subcellular location">
    <subcellularLocation>
        <location evidence="8">Cytoplasm</location>
    </subcellularLocation>
</comment>
<evidence type="ECO:0000256" key="3">
    <source>
        <dbReference type="ARBA" id="ARBA00022723"/>
    </source>
</evidence>
<dbReference type="AlphaFoldDB" id="A0A127B9N1"/>
<dbReference type="SUPFAM" id="SSF53448">
    <property type="entry name" value="Nucleotide-diphospho-sugar transferases"/>
    <property type="match status" value="1"/>
</dbReference>
<comment type="domain">
    <text evidence="8">The N-terminal domain determines nucleotide recognition and specific binding, while the C-terminal domain determines the specific binding to the target protein.</text>
</comment>
<evidence type="ECO:0000256" key="2">
    <source>
        <dbReference type="ARBA" id="ARBA00022679"/>
    </source>
</evidence>
<dbReference type="Proteomes" id="UP001571980">
    <property type="component" value="Unassembled WGS sequence"/>
</dbReference>
<dbReference type="PATRIC" id="fig|1609559.3.peg.1074"/>
<dbReference type="GO" id="GO:0005737">
    <property type="term" value="C:cytoplasm"/>
    <property type="evidence" value="ECO:0007669"/>
    <property type="project" value="UniProtKB-SubCell"/>
</dbReference>
<dbReference type="RefSeq" id="WP_068321886.1">
    <property type="nucleotide sequence ID" value="NZ_CP010835.1"/>
</dbReference>
<keyword evidence="7 8" id="KW-0501">Molybdenum cofactor biosynthesis</keyword>
<dbReference type="GO" id="GO:0005525">
    <property type="term" value="F:GTP binding"/>
    <property type="evidence" value="ECO:0007669"/>
    <property type="project" value="UniProtKB-UniRule"/>
</dbReference>
<dbReference type="STRING" id="1609559.TQ32_05155"/>
<comment type="catalytic activity">
    <reaction evidence="8">
        <text>Mo-molybdopterin + GTP + H(+) = Mo-molybdopterin guanine dinucleotide + diphosphate</text>
        <dbReference type="Rhea" id="RHEA:34243"/>
        <dbReference type="ChEBI" id="CHEBI:15378"/>
        <dbReference type="ChEBI" id="CHEBI:33019"/>
        <dbReference type="ChEBI" id="CHEBI:37565"/>
        <dbReference type="ChEBI" id="CHEBI:71302"/>
        <dbReference type="ChEBI" id="CHEBI:71310"/>
        <dbReference type="EC" id="2.7.7.77"/>
    </reaction>
</comment>
<reference evidence="10 12" key="2">
    <citation type="journal article" date="2016" name="Int. J. Syst. Evol. Microbiol.">
        <title>Pyrococcus kukulkanii sp. nov., a hyperthermophilic, piezophilic archaeon isolated from a deep-sea hydrothermal vent.</title>
        <authorList>
            <person name="Callac N."/>
            <person name="Oger P."/>
            <person name="Lesongeur F."/>
            <person name="Rattray J.E."/>
            <person name="Vannier P."/>
            <person name="Michoud G."/>
            <person name="Beauverger M."/>
            <person name="Gayet N."/>
            <person name="Rouxel O."/>
            <person name="Jebbar M."/>
            <person name="Godfroy A."/>
        </authorList>
    </citation>
    <scope>NUCLEOTIDE SEQUENCE [LARGE SCALE GENOMIC DNA]</scope>
    <source>
        <strain evidence="10 12">NCB100</strain>
    </source>
</reference>
<keyword evidence="3 8" id="KW-0479">Metal-binding</keyword>
<feature type="binding site" evidence="8">
    <location>
        <position position="67"/>
    </location>
    <ligand>
        <name>GTP</name>
        <dbReference type="ChEBI" id="CHEBI:37565"/>
    </ligand>
</feature>
<comment type="similarity">
    <text evidence="8">Belongs to the MobA family.</text>
</comment>
<dbReference type="CDD" id="cd02503">
    <property type="entry name" value="MobA"/>
    <property type="match status" value="1"/>
</dbReference>
<comment type="function">
    <text evidence="8">Transfers a GMP moiety from GTP to Mo-molybdopterin (Mo-MPT) cofactor (Moco or molybdenum cofactor) to form Mo-molybdopterin guanine dinucleotide (Mo-MGD) cofactor.</text>
</comment>
<proteinExistence type="inferred from homology"/>
<evidence type="ECO:0000259" key="9">
    <source>
        <dbReference type="Pfam" id="PF12804"/>
    </source>
</evidence>
<organism evidence="10 12">
    <name type="scientific">Pyrococcus kukulkanii</name>
    <dbReference type="NCBI Taxonomy" id="1609559"/>
    <lineage>
        <taxon>Archaea</taxon>
        <taxon>Methanobacteriati</taxon>
        <taxon>Methanobacteriota</taxon>
        <taxon>Thermococci</taxon>
        <taxon>Thermococcales</taxon>
        <taxon>Thermococcaceae</taxon>
        <taxon>Pyrococcus</taxon>
    </lineage>
</organism>
<dbReference type="InterPro" id="IPR029044">
    <property type="entry name" value="Nucleotide-diphossugar_trans"/>
</dbReference>
<dbReference type="PANTHER" id="PTHR19136">
    <property type="entry name" value="MOLYBDENUM COFACTOR GUANYLYLTRANSFERASE"/>
    <property type="match status" value="1"/>
</dbReference>
<evidence type="ECO:0000256" key="7">
    <source>
        <dbReference type="ARBA" id="ARBA00023150"/>
    </source>
</evidence>
<feature type="binding site" evidence="8">
    <location>
        <begin position="6"/>
        <end position="8"/>
    </location>
    <ligand>
        <name>GTP</name>
        <dbReference type="ChEBI" id="CHEBI:37565"/>
    </ligand>
</feature>
<dbReference type="Pfam" id="PF12804">
    <property type="entry name" value="NTP_transf_3"/>
    <property type="match status" value="1"/>
</dbReference>
<keyword evidence="2 8" id="KW-0808">Transferase</keyword>
<dbReference type="EC" id="2.7.7.77" evidence="8"/>
<evidence type="ECO:0000313" key="10">
    <source>
        <dbReference type="EMBL" id="AMM53935.1"/>
    </source>
</evidence>
<dbReference type="GO" id="GO:0006777">
    <property type="term" value="P:Mo-molybdopterin cofactor biosynthetic process"/>
    <property type="evidence" value="ECO:0007669"/>
    <property type="project" value="UniProtKB-KW"/>
</dbReference>
<evidence type="ECO:0000313" key="11">
    <source>
        <dbReference type="EMBL" id="MFA4804259.1"/>
    </source>
</evidence>
<dbReference type="NCBIfam" id="NF001457">
    <property type="entry name" value="PRK00317.1-3"/>
    <property type="match status" value="1"/>
</dbReference>
<dbReference type="EMBL" id="CP010835">
    <property type="protein sequence ID" value="AMM53935.1"/>
    <property type="molecule type" value="Genomic_DNA"/>
</dbReference>
<dbReference type="Proteomes" id="UP000070587">
    <property type="component" value="Chromosome"/>
</dbReference>
<dbReference type="EMBL" id="JARRIG010000003">
    <property type="protein sequence ID" value="MFA4804259.1"/>
    <property type="molecule type" value="Genomic_DNA"/>
</dbReference>
<evidence type="ECO:0000313" key="13">
    <source>
        <dbReference type="Proteomes" id="UP001571980"/>
    </source>
</evidence>
<keyword evidence="13" id="KW-1185">Reference proteome</keyword>
<sequence length="190" mass="21326">MIGAVLAGGRARRFGEDKLLFKINGKPLILYAIERLEESRLIDEIVIVASKFNAEKLRTLGYSVVVDELMVGPISGIFTALSLGDAFVVGGDMPSLIPEFIDYIIEQFNNSGKIACVPRWSNGYLEPLHSAYAQEFRDILGKRINEGRYKLYDAITSSNVCYINIEALPQEWQVSFFNVNKKEDLKNLAK</sequence>
<dbReference type="KEGG" id="pyc:TQ32_05155"/>
<dbReference type="GO" id="GO:0046872">
    <property type="term" value="F:metal ion binding"/>
    <property type="evidence" value="ECO:0007669"/>
    <property type="project" value="UniProtKB-KW"/>
</dbReference>
<keyword evidence="11" id="KW-0548">Nucleotidyltransferase</keyword>
<dbReference type="InterPro" id="IPR013482">
    <property type="entry name" value="Molybde_CF_guanTrfase"/>
</dbReference>
<feature type="domain" description="MobA-like NTP transferase" evidence="9">
    <location>
        <begin position="3"/>
        <end position="143"/>
    </location>
</feature>
<evidence type="ECO:0000256" key="4">
    <source>
        <dbReference type="ARBA" id="ARBA00022741"/>
    </source>
</evidence>
<name>A0A127B9N1_9EURY</name>
<gene>
    <name evidence="8 11" type="primary">mobA</name>
    <name evidence="11" type="ORF">P8X34_05825</name>
    <name evidence="10" type="ORF">TQ32_05155</name>
</gene>
<reference evidence="12" key="1">
    <citation type="submission" date="2015-02" db="EMBL/GenBank/DDBJ databases">
        <title>Pyrococcus kukulkanii sp. nov., a novel hyperthermophilic archaeon isolated from a deep-sea hydrothermal vent at the Guaymas Basin.</title>
        <authorList>
            <person name="Oger P.M."/>
            <person name="Callac N."/>
            <person name="Jebbar M."/>
            <person name="Godfroy A."/>
        </authorList>
    </citation>
    <scope>NUCLEOTIDE SEQUENCE [LARGE SCALE GENOMIC DNA]</scope>
    <source>
        <strain evidence="12">NCB100</strain>
    </source>
</reference>
<dbReference type="PANTHER" id="PTHR19136:SF81">
    <property type="entry name" value="MOLYBDENUM COFACTOR GUANYLYLTRANSFERASE"/>
    <property type="match status" value="1"/>
</dbReference>
<evidence type="ECO:0000313" key="12">
    <source>
        <dbReference type="Proteomes" id="UP000070587"/>
    </source>
</evidence>
<reference evidence="11 13" key="3">
    <citation type="submission" date="2023-03" db="EMBL/GenBank/DDBJ databases">
        <title>Speciation in Pyrococcus: adaptation to high temperature as a mechanism.</title>
        <authorList>
            <person name="Gu J."/>
        </authorList>
    </citation>
    <scope>NUCLEOTIDE SEQUENCE [LARGE SCALE GENOMIC DNA]</scope>
    <source>
        <strain evidence="11 13">LMOA34</strain>
    </source>
</reference>
<feature type="binding site" evidence="8">
    <location>
        <position position="92"/>
    </location>
    <ligand>
        <name>GTP</name>
        <dbReference type="ChEBI" id="CHEBI:37565"/>
    </ligand>
</feature>
<dbReference type="GeneID" id="28491200"/>
<dbReference type="OrthoDB" id="28434at2157"/>
<evidence type="ECO:0000256" key="1">
    <source>
        <dbReference type="ARBA" id="ARBA00022490"/>
    </source>
</evidence>
<keyword evidence="5 8" id="KW-0460">Magnesium</keyword>
<keyword evidence="6 8" id="KW-0342">GTP-binding</keyword>
<dbReference type="HAMAP" id="MF_00316">
    <property type="entry name" value="MobA"/>
    <property type="match status" value="1"/>
</dbReference>
<evidence type="ECO:0000256" key="6">
    <source>
        <dbReference type="ARBA" id="ARBA00023134"/>
    </source>
</evidence>